<protein>
    <submittedName>
        <fullName evidence="2">Uncharacterized protein</fullName>
    </submittedName>
</protein>
<keyword evidence="1" id="KW-1133">Transmembrane helix</keyword>
<dbReference type="EMBL" id="OX458333">
    <property type="protein sequence ID" value="CAI8876577.1"/>
    <property type="molecule type" value="Genomic_DNA"/>
</dbReference>
<evidence type="ECO:0000256" key="1">
    <source>
        <dbReference type="SAM" id="Phobius"/>
    </source>
</evidence>
<accession>A0ABM9I416</accession>
<keyword evidence="1" id="KW-0812">Transmembrane</keyword>
<sequence>MIGGVVAVLICVWFYRTAIRLNLNVVQWIVGALIVYYGIKAIWMYGILKPLMGGSYRYYTATAGVLMEVSGALLGALGAVLFRNLVMLKKAR</sequence>
<reference evidence="2 3" key="1">
    <citation type="submission" date="2023-03" db="EMBL/GenBank/DDBJ databases">
        <authorList>
            <person name="Pearce D."/>
        </authorList>
    </citation>
    <scope>NUCLEOTIDE SEQUENCE [LARGE SCALE GENOMIC DNA]</scope>
    <source>
        <strain evidence="2">Msz</strain>
    </source>
</reference>
<evidence type="ECO:0000313" key="2">
    <source>
        <dbReference type="EMBL" id="CAI8876577.1"/>
    </source>
</evidence>
<keyword evidence="1" id="KW-0472">Membrane</keyword>
<dbReference type="RefSeq" id="WP_026611223.1">
    <property type="nucleotide sequence ID" value="NZ_OX458333.1"/>
</dbReference>
<feature type="transmembrane region" description="Helical" evidence="1">
    <location>
        <begin position="58"/>
        <end position="82"/>
    </location>
</feature>
<gene>
    <name evidence="2" type="ORF">MSZNOR_2983</name>
</gene>
<proteinExistence type="predicted"/>
<evidence type="ECO:0000313" key="3">
    <source>
        <dbReference type="Proteomes" id="UP001162030"/>
    </source>
</evidence>
<keyword evidence="3" id="KW-1185">Reference proteome</keyword>
<feature type="transmembrane region" description="Helical" evidence="1">
    <location>
        <begin position="25"/>
        <end position="46"/>
    </location>
</feature>
<name>A0ABM9I416_9GAMM</name>
<organism evidence="2 3">
    <name type="scientific">Methylocaldum szegediense</name>
    <dbReference type="NCBI Taxonomy" id="73780"/>
    <lineage>
        <taxon>Bacteria</taxon>
        <taxon>Pseudomonadati</taxon>
        <taxon>Pseudomonadota</taxon>
        <taxon>Gammaproteobacteria</taxon>
        <taxon>Methylococcales</taxon>
        <taxon>Methylococcaceae</taxon>
        <taxon>Methylocaldum</taxon>
    </lineage>
</organism>
<dbReference type="Proteomes" id="UP001162030">
    <property type="component" value="Chromosome"/>
</dbReference>